<dbReference type="AlphaFoldDB" id="A0A919K1S4"/>
<dbReference type="Proteomes" id="UP000636960">
    <property type="component" value="Unassembled WGS sequence"/>
</dbReference>
<keyword evidence="7" id="KW-1185">Reference proteome</keyword>
<keyword evidence="2 5" id="KW-0812">Transmembrane</keyword>
<comment type="caution">
    <text evidence="6">The sequence shown here is derived from an EMBL/GenBank/DDBJ whole genome shotgun (WGS) entry which is preliminary data.</text>
</comment>
<organism evidence="6 7">
    <name type="scientific">Paractinoplanes rishiriensis</name>
    <dbReference type="NCBI Taxonomy" id="1050105"/>
    <lineage>
        <taxon>Bacteria</taxon>
        <taxon>Bacillati</taxon>
        <taxon>Actinomycetota</taxon>
        <taxon>Actinomycetes</taxon>
        <taxon>Micromonosporales</taxon>
        <taxon>Micromonosporaceae</taxon>
        <taxon>Paractinoplanes</taxon>
    </lineage>
</organism>
<gene>
    <name evidence="6" type="ORF">Ari01nite_24860</name>
</gene>
<evidence type="ECO:0000256" key="1">
    <source>
        <dbReference type="ARBA" id="ARBA00004141"/>
    </source>
</evidence>
<dbReference type="GO" id="GO:0016020">
    <property type="term" value="C:membrane"/>
    <property type="evidence" value="ECO:0007669"/>
    <property type="project" value="UniProtKB-SubCell"/>
</dbReference>
<keyword evidence="3 5" id="KW-1133">Transmembrane helix</keyword>
<dbReference type="EMBL" id="BOMV01000023">
    <property type="protein sequence ID" value="GIE95021.1"/>
    <property type="molecule type" value="Genomic_DNA"/>
</dbReference>
<evidence type="ECO:0000256" key="5">
    <source>
        <dbReference type="SAM" id="Phobius"/>
    </source>
</evidence>
<name>A0A919K1S4_9ACTN</name>
<protein>
    <recommendedName>
        <fullName evidence="8">DoxX family protein</fullName>
    </recommendedName>
</protein>
<evidence type="ECO:0000313" key="6">
    <source>
        <dbReference type="EMBL" id="GIE95021.1"/>
    </source>
</evidence>
<dbReference type="InterPro" id="IPR032808">
    <property type="entry name" value="DoxX"/>
</dbReference>
<feature type="transmembrane region" description="Helical" evidence="5">
    <location>
        <begin position="102"/>
        <end position="120"/>
    </location>
</feature>
<evidence type="ECO:0000256" key="3">
    <source>
        <dbReference type="ARBA" id="ARBA00022989"/>
    </source>
</evidence>
<comment type="subcellular location">
    <subcellularLocation>
        <location evidence="1">Membrane</location>
        <topology evidence="1">Multi-pass membrane protein</topology>
    </subcellularLocation>
</comment>
<evidence type="ECO:0000313" key="7">
    <source>
        <dbReference type="Proteomes" id="UP000636960"/>
    </source>
</evidence>
<accession>A0A919K1S4</accession>
<sequence>MPVLILCAVVIIAAVVANVYAAWADFARGPLAVDNAIRVGVPTALLPVLGVLKSAGAAGLLLGLLGVPYLGVAAGIGLVLFFLGAIVIHLRAREHDFIRTTIGYLLLMVAALAAAVTLDLRPPG</sequence>
<evidence type="ECO:0000256" key="4">
    <source>
        <dbReference type="ARBA" id="ARBA00023136"/>
    </source>
</evidence>
<reference evidence="6" key="1">
    <citation type="submission" date="2021-01" db="EMBL/GenBank/DDBJ databases">
        <title>Whole genome shotgun sequence of Actinoplanes rishiriensis NBRC 108556.</title>
        <authorList>
            <person name="Komaki H."/>
            <person name="Tamura T."/>
        </authorList>
    </citation>
    <scope>NUCLEOTIDE SEQUENCE</scope>
    <source>
        <strain evidence="6">NBRC 108556</strain>
    </source>
</reference>
<keyword evidence="4 5" id="KW-0472">Membrane</keyword>
<evidence type="ECO:0008006" key="8">
    <source>
        <dbReference type="Google" id="ProtNLM"/>
    </source>
</evidence>
<dbReference type="Pfam" id="PF13564">
    <property type="entry name" value="DoxX_2"/>
    <property type="match status" value="1"/>
</dbReference>
<proteinExistence type="predicted"/>
<feature type="transmembrane region" description="Helical" evidence="5">
    <location>
        <begin position="69"/>
        <end position="90"/>
    </location>
</feature>
<evidence type="ECO:0000256" key="2">
    <source>
        <dbReference type="ARBA" id="ARBA00022692"/>
    </source>
</evidence>